<dbReference type="InterPro" id="IPR027993">
    <property type="entry name" value="DUF4495"/>
</dbReference>
<sequence length="1164" mass="131745">MSNNSKIALHYKAPSVGAMFEHGIPSIETLQSVIKDIDQQLDDNSYSLEEKMHTIMGETNDMSGNLYITPREAVEQLNQCALLERAACLPPEPEDVNKLLRKILQTLDKYPGNEESIFQNLLMMSSQDGIAIPIRAIPETTDSTVSINAVTHNSEEMNETLWDEIRLKFRRFFYEELQTFPLTRNPDIVDVSQNKRWEYLQSLCILYPHKEVWKRYRSIRAQQLECIINNKLPRPETQEEEGEIKLQTITPAFQEVTEVIRGMISDDVEILMSGVFEDVVQAFPAIQELYLDRLSETIIYIIDKVWIYWSKENAVGDGNKTRANDVHKNKDAYHNNTGKTFAASDVECLVCLISSTASLDSYVDNLYKQTTWNPMPGEKPPKPKSSLRGVLKHNRESKQMNYSKEYNESGFSSAKQILLPDAIPPPFGVTQAMLSDATPPPIVPTSLIKMISLERSKWDWCRSYEKVIPTVAKGLTSIVENACHKMLREEAKYYELKHTLETEPVCGDLAGGKSDYPRRVTKSCATVIRTLDRFLPLAIATNESIFQQIKSAFTDAVIASFRLFYERITKINGDISENSPIQCLYITLATTSFLKNHLGYYEKILGEDARHVLTINQRLYSELTDLTSRNIMEYQNHIIATVVLQDAESHYWTDQRAFYEDERCSFAVQMWNYHMRGLHHDLFSHCGPQLAQDMFLSILNESLTILVQRCSKAKPSYNRVRQLRSDITTILLSTSHFLWSCSNTVSKLLDPASSSTNHTSIHNLCSCLLSTIVIVTSPLSDIYKAYKKGFHKKRCSSASSSSGDKEGLTAGHMTQWLSWLHQGVFEGQPKNLDNVPEKMASYILVKLVACQPVPNYVLVLQALLMKDAFLPMFIATHADPTLSQASTITLQPDSVNQGCKGVCCPGDNCATFESREISDVVQPFVDVLVLCKNQPIALSNVLMAMIEKDEKWEMFESSCIPGKTMAIPPWLECVYEVISPFIDRVIKPVVRTLIIDGNSKEVVPSFSEILKELPCGCKPSHSRSKPTGSKDPLFSAFRCLISKLTEEIPTLPTPVCVFFKQLQNRLQELGIKTAHSCIGLQIIASCLFNKLHDREGLMEVIGDDNQNNVLDNLLLISECIYHVLTTATYGNKGIMPKLAHTFLKVYCDWLPRQTEIIIGQLRNE</sequence>
<dbReference type="Proteomes" id="UP000694865">
    <property type="component" value="Unplaced"/>
</dbReference>
<dbReference type="RefSeq" id="XP_006811665.1">
    <property type="nucleotide sequence ID" value="XM_006811602.1"/>
</dbReference>
<dbReference type="Pfam" id="PF14906">
    <property type="entry name" value="DUF4495"/>
    <property type="match status" value="1"/>
</dbReference>
<keyword evidence="1" id="KW-1185">Reference proteome</keyword>
<organism evidence="1 2">
    <name type="scientific">Saccoglossus kowalevskii</name>
    <name type="common">Acorn worm</name>
    <dbReference type="NCBI Taxonomy" id="10224"/>
    <lineage>
        <taxon>Eukaryota</taxon>
        <taxon>Metazoa</taxon>
        <taxon>Hemichordata</taxon>
        <taxon>Enteropneusta</taxon>
        <taxon>Harrimaniidae</taxon>
        <taxon>Saccoglossus</taxon>
    </lineage>
</organism>
<dbReference type="PANTHER" id="PTHR33960:SF1">
    <property type="entry name" value="SIMILAR TO KIAA0825 PROTEIN"/>
    <property type="match status" value="1"/>
</dbReference>
<protein>
    <submittedName>
        <fullName evidence="2">Uncharacterized protein KIAA0825-like</fullName>
    </submittedName>
</protein>
<accession>A0ABM0LV74</accession>
<dbReference type="GeneID" id="102805910"/>
<proteinExistence type="predicted"/>
<evidence type="ECO:0000313" key="1">
    <source>
        <dbReference type="Proteomes" id="UP000694865"/>
    </source>
</evidence>
<reference evidence="2" key="1">
    <citation type="submission" date="2025-08" db="UniProtKB">
        <authorList>
            <consortium name="RefSeq"/>
        </authorList>
    </citation>
    <scope>IDENTIFICATION</scope>
    <source>
        <tissue evidence="2">Testes</tissue>
    </source>
</reference>
<name>A0ABM0LV74_SACKO</name>
<dbReference type="PANTHER" id="PTHR33960">
    <property type="entry name" value="SIMILAR TO KIAA0825 PROTEIN"/>
    <property type="match status" value="1"/>
</dbReference>
<evidence type="ECO:0000313" key="2">
    <source>
        <dbReference type="RefSeq" id="XP_006811665.1"/>
    </source>
</evidence>
<gene>
    <name evidence="2" type="primary">LOC102805910</name>
</gene>